<feature type="domain" description="Enoyl reductase (ER)" evidence="1">
    <location>
        <begin position="18"/>
        <end position="327"/>
    </location>
</feature>
<dbReference type="RefSeq" id="WP_002372264.1">
    <property type="nucleotide sequence ID" value="NZ_GL454487.1"/>
</dbReference>
<comment type="caution">
    <text evidence="2">The sequence shown here is derived from an EMBL/GenBank/DDBJ whole genome shotgun (WGS) entry which is preliminary data.</text>
</comment>
<dbReference type="SMART" id="SM00829">
    <property type="entry name" value="PKS_ER"/>
    <property type="match status" value="1"/>
</dbReference>
<dbReference type="Pfam" id="PF08240">
    <property type="entry name" value="ADH_N"/>
    <property type="match status" value="1"/>
</dbReference>
<proteinExistence type="predicted"/>
<dbReference type="InterPro" id="IPR013149">
    <property type="entry name" value="ADH-like_C"/>
</dbReference>
<dbReference type="InterPro" id="IPR011032">
    <property type="entry name" value="GroES-like_sf"/>
</dbReference>
<dbReference type="Pfam" id="PF00107">
    <property type="entry name" value="ADH_zinc_N"/>
    <property type="match status" value="1"/>
</dbReference>
<dbReference type="InterPro" id="IPR014188">
    <property type="entry name" value="Acrylyl-CoA_reductase_AcuI"/>
</dbReference>
<dbReference type="SUPFAM" id="SSF51735">
    <property type="entry name" value="NAD(P)-binding Rossmann-fold domains"/>
    <property type="match status" value="1"/>
</dbReference>
<name>A0A125W2H4_ENTFL</name>
<protein>
    <submittedName>
        <fullName evidence="2">Quinone oxidoreductase, YhdH/YhfP family</fullName>
    </submittedName>
</protein>
<dbReference type="PANTHER" id="PTHR43677:SF1">
    <property type="entry name" value="ACRYLYL-COA REDUCTASE ACUI-RELATED"/>
    <property type="match status" value="1"/>
</dbReference>
<gene>
    <name evidence="2" type="ORF">HMPREF9498_02727</name>
</gene>
<dbReference type="SUPFAM" id="SSF50129">
    <property type="entry name" value="GroES-like"/>
    <property type="match status" value="1"/>
</dbReference>
<organism evidence="2 3">
    <name type="scientific">Enterococcus faecalis TX4248</name>
    <dbReference type="NCBI Taxonomy" id="749495"/>
    <lineage>
        <taxon>Bacteria</taxon>
        <taxon>Bacillati</taxon>
        <taxon>Bacillota</taxon>
        <taxon>Bacilli</taxon>
        <taxon>Lactobacillales</taxon>
        <taxon>Enterococcaceae</taxon>
        <taxon>Enterococcus</taxon>
    </lineage>
</organism>
<dbReference type="AlphaFoldDB" id="A0A125W2H4"/>
<dbReference type="InterPro" id="IPR020843">
    <property type="entry name" value="ER"/>
</dbReference>
<reference evidence="2 3" key="1">
    <citation type="submission" date="2010-07" db="EMBL/GenBank/DDBJ databases">
        <authorList>
            <person name="Sid Ahmed O."/>
        </authorList>
    </citation>
    <scope>NUCLEOTIDE SEQUENCE [LARGE SCALE GENOMIC DNA]</scope>
    <source>
        <strain evidence="2 3">TX4248</strain>
    </source>
</reference>
<dbReference type="PANTHER" id="PTHR43677">
    <property type="entry name" value="SHORT-CHAIN DEHYDROGENASE/REDUCTASE"/>
    <property type="match status" value="1"/>
</dbReference>
<accession>A0A125W2H4</accession>
<dbReference type="InterPro" id="IPR036291">
    <property type="entry name" value="NAD(P)-bd_dom_sf"/>
</dbReference>
<dbReference type="Proteomes" id="UP000004846">
    <property type="component" value="Unassembled WGS sequence"/>
</dbReference>
<dbReference type="GO" id="GO:0043957">
    <property type="term" value="F:acryloyl-CoA reductase (NADPH) activity"/>
    <property type="evidence" value="ECO:0007669"/>
    <property type="project" value="TreeGrafter"/>
</dbReference>
<dbReference type="Gene3D" id="3.90.180.10">
    <property type="entry name" value="Medium-chain alcohol dehydrogenases, catalytic domain"/>
    <property type="match status" value="1"/>
</dbReference>
<evidence type="ECO:0000313" key="2">
    <source>
        <dbReference type="EMBL" id="EFM81585.1"/>
    </source>
</evidence>
<dbReference type="InterPro" id="IPR013154">
    <property type="entry name" value="ADH-like_N"/>
</dbReference>
<dbReference type="InterPro" id="IPR051397">
    <property type="entry name" value="Zn-ADH-like_protein"/>
</dbReference>
<dbReference type="Gene3D" id="3.40.50.720">
    <property type="entry name" value="NAD(P)-binding Rossmann-like Domain"/>
    <property type="match status" value="1"/>
</dbReference>
<evidence type="ECO:0000259" key="1">
    <source>
        <dbReference type="SMART" id="SM00829"/>
    </source>
</evidence>
<dbReference type="CDD" id="cd05280">
    <property type="entry name" value="MDR_yhdh_yhfp"/>
    <property type="match status" value="1"/>
</dbReference>
<sequence>MNSFQAFTLREQDTSVIGQLETITLDDLSEGTVVIKAAYSSVNFKDSLASKKDGGVILNYPMIPGIDVSGTVVTSEDPRFKEGDKVIVTGYQLGVSHTGGYSEYVRVPGDWVVPLPEKMSLKEAMIFGTAGFTAGLSVTALEDDGLRDDKEAPIIVTGATGGVATLSIAMLHQLGYTSITALTRKPDSFELLKELGVSECLLVEDFLATPVKALMKQRFAFAIDTTGGEITSAVLPQLRYDGRSAICGRAAGITLETTVLPFILRGVHLLGIDSVNVGMDKRKIVWQRLATDLDITEKAVYQEITLEELPPVFEALQAGQHIGRTIVRIS</sequence>
<evidence type="ECO:0000313" key="3">
    <source>
        <dbReference type="Proteomes" id="UP000004846"/>
    </source>
</evidence>
<dbReference type="EMBL" id="AEBR01000102">
    <property type="protein sequence ID" value="EFM81585.1"/>
    <property type="molecule type" value="Genomic_DNA"/>
</dbReference>
<dbReference type="HOGENOM" id="CLU_026673_26_3_9"/>
<dbReference type="NCBIfam" id="TIGR02823">
    <property type="entry name" value="oxido_YhdH"/>
    <property type="match status" value="1"/>
</dbReference>